<evidence type="ECO:0000313" key="1">
    <source>
        <dbReference type="EMBL" id="EEB32463.1"/>
    </source>
</evidence>
<dbReference type="AlphaFoldDB" id="B6WX18"/>
<proteinExistence type="predicted"/>
<dbReference type="HOGENOM" id="CLU_3079227_0_0_7"/>
<dbReference type="Proteomes" id="UP000003676">
    <property type="component" value="Unassembled WGS sequence"/>
</dbReference>
<accession>B6WX18</accession>
<organism evidence="1 2">
    <name type="scientific">Desulfovibrio piger ATCC 29098</name>
    <dbReference type="NCBI Taxonomy" id="411464"/>
    <lineage>
        <taxon>Bacteria</taxon>
        <taxon>Pseudomonadati</taxon>
        <taxon>Thermodesulfobacteriota</taxon>
        <taxon>Desulfovibrionia</taxon>
        <taxon>Desulfovibrionales</taxon>
        <taxon>Desulfovibrionaceae</taxon>
        <taxon>Desulfovibrio</taxon>
    </lineage>
</organism>
<comment type="caution">
    <text evidence="1">The sequence shown here is derived from an EMBL/GenBank/DDBJ whole genome shotgun (WGS) entry which is preliminary data.</text>
</comment>
<gene>
    <name evidence="1" type="ORF">DESPIG_02643</name>
</gene>
<reference evidence="1 2" key="1">
    <citation type="submission" date="2008-10" db="EMBL/GenBank/DDBJ databases">
        <title>Draft genome sequence of Desulvovibrio piger (ATCC 29098).</title>
        <authorList>
            <person name="Sudarsanam P."/>
            <person name="Ley R."/>
            <person name="Guruge J."/>
            <person name="Turnbaugh P.J."/>
            <person name="Mahowald M."/>
            <person name="Liep D."/>
            <person name="Gordon J."/>
        </authorList>
    </citation>
    <scope>NUCLEOTIDE SEQUENCE [LARGE SCALE GENOMIC DNA]</scope>
    <source>
        <strain evidence="1 2">ATCC 29098</strain>
    </source>
</reference>
<name>B6WX18_9BACT</name>
<evidence type="ECO:0000313" key="2">
    <source>
        <dbReference type="Proteomes" id="UP000003676"/>
    </source>
</evidence>
<protein>
    <submittedName>
        <fullName evidence="1">Uncharacterized protein</fullName>
    </submittedName>
</protein>
<reference evidence="1 2" key="2">
    <citation type="submission" date="2008-10" db="EMBL/GenBank/DDBJ databases">
        <authorList>
            <person name="Fulton L."/>
            <person name="Clifton S."/>
            <person name="Fulton B."/>
            <person name="Xu J."/>
            <person name="Minx P."/>
            <person name="Pepin K.H."/>
            <person name="Johnson M."/>
            <person name="Bhonagiri V."/>
            <person name="Nash W.E."/>
            <person name="Mardis E.R."/>
            <person name="Wilson R.K."/>
        </authorList>
    </citation>
    <scope>NUCLEOTIDE SEQUENCE [LARGE SCALE GENOMIC DNA]</scope>
    <source>
        <strain evidence="1 2">ATCC 29098</strain>
    </source>
</reference>
<sequence length="52" mass="5995">MHQDRLNLPFPAVQGTALLLKARFLLSGMGRRVKFFSLREGFFFALLLIFPL</sequence>
<dbReference type="EMBL" id="ABXU01000076">
    <property type="protein sequence ID" value="EEB32463.1"/>
    <property type="molecule type" value="Genomic_DNA"/>
</dbReference>